<feature type="signal peptide" evidence="4">
    <location>
        <begin position="1"/>
        <end position="20"/>
    </location>
</feature>
<keyword evidence="3 4" id="KW-0732">Signal</keyword>
<accession>A0A2L2XDG2</accession>
<dbReference type="Pfam" id="PF13407">
    <property type="entry name" value="Peripla_BP_4"/>
    <property type="match status" value="1"/>
</dbReference>
<dbReference type="GO" id="GO:0030313">
    <property type="term" value="C:cell envelope"/>
    <property type="evidence" value="ECO:0007669"/>
    <property type="project" value="UniProtKB-SubCell"/>
</dbReference>
<dbReference type="PANTHER" id="PTHR46847:SF1">
    <property type="entry name" value="D-ALLOSE-BINDING PERIPLASMIC PROTEIN-RELATED"/>
    <property type="match status" value="1"/>
</dbReference>
<feature type="domain" description="Periplasmic binding protein" evidence="5">
    <location>
        <begin position="41"/>
        <end position="332"/>
    </location>
</feature>
<dbReference type="Proteomes" id="UP000239549">
    <property type="component" value="Unassembled WGS sequence"/>
</dbReference>
<dbReference type="InterPro" id="IPR025997">
    <property type="entry name" value="SBP_2_dom"/>
</dbReference>
<evidence type="ECO:0000259" key="5">
    <source>
        <dbReference type="Pfam" id="PF13407"/>
    </source>
</evidence>
<evidence type="ECO:0000256" key="2">
    <source>
        <dbReference type="ARBA" id="ARBA00007639"/>
    </source>
</evidence>
<evidence type="ECO:0000256" key="4">
    <source>
        <dbReference type="SAM" id="SignalP"/>
    </source>
</evidence>
<keyword evidence="7" id="KW-1185">Reference proteome</keyword>
<feature type="chain" id="PRO_5039391543" evidence="4">
    <location>
        <begin position="21"/>
        <end position="361"/>
    </location>
</feature>
<dbReference type="PANTHER" id="PTHR46847">
    <property type="entry name" value="D-ALLOSE-BINDING PERIPLASMIC PROTEIN-RELATED"/>
    <property type="match status" value="1"/>
</dbReference>
<organism evidence="6 7">
    <name type="scientific">Desulfocucumis palustris</name>
    <dbReference type="NCBI Taxonomy" id="1898651"/>
    <lineage>
        <taxon>Bacteria</taxon>
        <taxon>Bacillati</taxon>
        <taxon>Bacillota</taxon>
        <taxon>Clostridia</taxon>
        <taxon>Eubacteriales</taxon>
        <taxon>Desulfocucumaceae</taxon>
        <taxon>Desulfocucumis</taxon>
    </lineage>
</organism>
<dbReference type="RefSeq" id="WP_165792128.1">
    <property type="nucleotide sequence ID" value="NZ_BFAV01000130.1"/>
</dbReference>
<dbReference type="AlphaFoldDB" id="A0A2L2XDG2"/>
<evidence type="ECO:0000313" key="6">
    <source>
        <dbReference type="EMBL" id="GBF34278.1"/>
    </source>
</evidence>
<sequence>MKKRFFALAVSLMMMGVLLAGCGGGEQSKETGKDSEKQIVIGFSQYTLGAPYFVEIVNAAKKEAEAQGCKFISVDAQDNINKQLADVEDLLAQQIDLLILNAKDPVGAVPAVKQAKEAGVPVIEVDSSIDPSAPVVTTIQSNNDENGKLVGKWLAGQLKGKPIKAALISGAQGNPVGQARRDGVFAGVIFGQNQALGKEISDEQAAKGAQEVEEQLKNTGKSNISDAKFQIVAQGWGNWAHEGGLKAMEDILVANPDINVLITENDSMALGALEAIKEAKKENQILVVAAADGQKEALALIKEGKYGATGMNNPAIIGKTAVEVGLKALKGDNSFPEIYYTPPVAINKENVDQYYNPDAGF</sequence>
<evidence type="ECO:0000256" key="1">
    <source>
        <dbReference type="ARBA" id="ARBA00004196"/>
    </source>
</evidence>
<evidence type="ECO:0000313" key="7">
    <source>
        <dbReference type="Proteomes" id="UP000239549"/>
    </source>
</evidence>
<comment type="subcellular location">
    <subcellularLocation>
        <location evidence="1">Cell envelope</location>
    </subcellularLocation>
</comment>
<dbReference type="Gene3D" id="3.40.50.2300">
    <property type="match status" value="2"/>
</dbReference>
<dbReference type="PROSITE" id="PS51257">
    <property type="entry name" value="PROKAR_LIPOPROTEIN"/>
    <property type="match status" value="1"/>
</dbReference>
<dbReference type="GO" id="GO:0030246">
    <property type="term" value="F:carbohydrate binding"/>
    <property type="evidence" value="ECO:0007669"/>
    <property type="project" value="UniProtKB-ARBA"/>
</dbReference>
<dbReference type="InterPro" id="IPR028082">
    <property type="entry name" value="Peripla_BP_I"/>
</dbReference>
<dbReference type="SUPFAM" id="SSF53822">
    <property type="entry name" value="Periplasmic binding protein-like I"/>
    <property type="match status" value="1"/>
</dbReference>
<name>A0A2L2XDG2_9FIRM</name>
<reference evidence="7" key="1">
    <citation type="submission" date="2018-02" db="EMBL/GenBank/DDBJ databases">
        <title>Genome sequence of Desulfocucumis palustris strain NAW-5.</title>
        <authorList>
            <person name="Watanabe M."/>
            <person name="Kojima H."/>
            <person name="Fukui M."/>
        </authorList>
    </citation>
    <scope>NUCLEOTIDE SEQUENCE [LARGE SCALE GENOMIC DNA]</scope>
    <source>
        <strain evidence="7">NAW-5</strain>
    </source>
</reference>
<evidence type="ECO:0000256" key="3">
    <source>
        <dbReference type="ARBA" id="ARBA00022729"/>
    </source>
</evidence>
<comment type="caution">
    <text evidence="6">The sequence shown here is derived from an EMBL/GenBank/DDBJ whole genome shotgun (WGS) entry which is preliminary data.</text>
</comment>
<comment type="similarity">
    <text evidence="2">Belongs to the bacterial solute-binding protein 2 family.</text>
</comment>
<dbReference type="EMBL" id="BFAV01000130">
    <property type="protein sequence ID" value="GBF34278.1"/>
    <property type="molecule type" value="Genomic_DNA"/>
</dbReference>
<gene>
    <name evidence="6" type="ORF">DCCM_3390</name>
</gene>
<protein>
    <submittedName>
        <fullName evidence="6">Ribose ABC transport system</fullName>
    </submittedName>
</protein>
<proteinExistence type="inferred from homology"/>